<dbReference type="RefSeq" id="XP_009061572.1">
    <property type="nucleotide sequence ID" value="XM_009063324.1"/>
</dbReference>
<dbReference type="Gene3D" id="1.10.287.810">
    <property type="entry name" value="Mitochondrial import inner membrane translocase subunit tim13 like domains"/>
    <property type="match status" value="1"/>
</dbReference>
<dbReference type="AlphaFoldDB" id="V3ZYF8"/>
<dbReference type="GO" id="GO:0015031">
    <property type="term" value="P:protein transport"/>
    <property type="evidence" value="ECO:0007669"/>
    <property type="project" value="UniProtKB-KW"/>
</dbReference>
<dbReference type="OrthoDB" id="1551503at2759"/>
<dbReference type="EMBL" id="KB202849">
    <property type="protein sequence ID" value="ESO87675.1"/>
    <property type="molecule type" value="Genomic_DNA"/>
</dbReference>
<evidence type="ECO:0000256" key="6">
    <source>
        <dbReference type="ARBA" id="ARBA00023128"/>
    </source>
</evidence>
<feature type="non-terminal residue" evidence="10">
    <location>
        <position position="1"/>
    </location>
</feature>
<comment type="subcellular location">
    <subcellularLocation>
        <location evidence="8">Mitochondrion inner membrane</location>
        <topology evidence="8">Peripheral membrane protein</topology>
        <orientation evidence="8">Intermembrane side</orientation>
    </subcellularLocation>
</comment>
<dbReference type="HOGENOM" id="CLU_141397_3_3_1"/>
<dbReference type="PANTHER" id="PTHR13172">
    <property type="entry name" value="MITOCHONDRIAL IMPORT INNER MEMBRANE TRANSLOCASE SUBUNIT TIM9B"/>
    <property type="match status" value="1"/>
</dbReference>
<reference evidence="10 11" key="1">
    <citation type="journal article" date="2013" name="Nature">
        <title>Insights into bilaterian evolution from three spiralian genomes.</title>
        <authorList>
            <person name="Simakov O."/>
            <person name="Marletaz F."/>
            <person name="Cho S.J."/>
            <person name="Edsinger-Gonzales E."/>
            <person name="Havlak P."/>
            <person name="Hellsten U."/>
            <person name="Kuo D.H."/>
            <person name="Larsson T."/>
            <person name="Lv J."/>
            <person name="Arendt D."/>
            <person name="Savage R."/>
            <person name="Osoegawa K."/>
            <person name="de Jong P."/>
            <person name="Grimwood J."/>
            <person name="Chapman J.A."/>
            <person name="Shapiro H."/>
            <person name="Aerts A."/>
            <person name="Otillar R.P."/>
            <person name="Terry A.Y."/>
            <person name="Boore J.L."/>
            <person name="Grigoriev I.V."/>
            <person name="Lindberg D.R."/>
            <person name="Seaver E.C."/>
            <person name="Weisblat D.A."/>
            <person name="Putnam N.H."/>
            <person name="Rokhsar D.S."/>
        </authorList>
    </citation>
    <scope>NUCLEOTIDE SEQUENCE [LARGE SCALE GENOMIC DNA]</scope>
</reference>
<dbReference type="InterPro" id="IPR050673">
    <property type="entry name" value="Mito_inner_translocase_sub"/>
</dbReference>
<keyword evidence="7 8" id="KW-1015">Disulfide bond</keyword>
<keyword evidence="6 8" id="KW-0496">Mitochondrion</keyword>
<keyword evidence="3" id="KW-0862">Zinc</keyword>
<sequence>FKEFLTQFNKLSEACFLDCITDFTTRKVTNTEETCAFNCLEKFLKVTQRISQRFQEHQILQAGGGSVPDSMVKK</sequence>
<dbReference type="STRING" id="225164.V3ZYF8"/>
<evidence type="ECO:0000313" key="10">
    <source>
        <dbReference type="EMBL" id="ESO87675.1"/>
    </source>
</evidence>
<evidence type="ECO:0000256" key="3">
    <source>
        <dbReference type="ARBA" id="ARBA00022833"/>
    </source>
</evidence>
<keyword evidence="8" id="KW-0143">Chaperone</keyword>
<keyword evidence="11" id="KW-1185">Reference proteome</keyword>
<dbReference type="Proteomes" id="UP000030746">
    <property type="component" value="Unassembled WGS sequence"/>
</dbReference>
<dbReference type="OMA" id="QDFLRMY"/>
<evidence type="ECO:0000313" key="11">
    <source>
        <dbReference type="Proteomes" id="UP000030746"/>
    </source>
</evidence>
<evidence type="ECO:0000256" key="7">
    <source>
        <dbReference type="ARBA" id="ARBA00023157"/>
    </source>
</evidence>
<name>V3ZYF8_LOTGI</name>
<keyword evidence="8" id="KW-0472">Membrane</keyword>
<keyword evidence="2" id="KW-0479">Metal-binding</keyword>
<comment type="subunit">
    <text evidence="8">Heterohexamer.</text>
</comment>
<dbReference type="KEGG" id="lgi:LOTGIDRAFT_127490"/>
<comment type="domain">
    <text evidence="8">The twin CX3C motif contains 4 conserved Cys residues that form 2 disulfide bonds in the mitochondrial intermembrane space.</text>
</comment>
<evidence type="ECO:0000256" key="4">
    <source>
        <dbReference type="ARBA" id="ARBA00022927"/>
    </source>
</evidence>
<dbReference type="GeneID" id="20232713"/>
<gene>
    <name evidence="10" type="ORF">LOTGIDRAFT_127490</name>
</gene>
<keyword evidence="8" id="KW-0999">Mitochondrion inner membrane</keyword>
<comment type="similarity">
    <text evidence="8">Belongs to the small Tim family.</text>
</comment>
<dbReference type="InterPro" id="IPR035427">
    <property type="entry name" value="Tim10-like_dom_sf"/>
</dbReference>
<organism evidence="10 11">
    <name type="scientific">Lottia gigantea</name>
    <name type="common">Giant owl limpet</name>
    <dbReference type="NCBI Taxonomy" id="225164"/>
    <lineage>
        <taxon>Eukaryota</taxon>
        <taxon>Metazoa</taxon>
        <taxon>Spiralia</taxon>
        <taxon>Lophotrochozoa</taxon>
        <taxon>Mollusca</taxon>
        <taxon>Gastropoda</taxon>
        <taxon>Patellogastropoda</taxon>
        <taxon>Lottioidea</taxon>
        <taxon>Lottiidae</taxon>
        <taxon>Lottia</taxon>
    </lineage>
</organism>
<accession>V3ZYF8</accession>
<comment type="function">
    <text evidence="8">Mitochondrial intermembrane chaperone that participates in the import and insertion of some multi-pass transmembrane proteins into the mitochondrial inner membrane. Also required for the transfer of beta-barrel precursors from the TOM complex to the sorting and assembly machinery (SAM complex) of the outer membrane. Acts as a chaperone-like protein that protects the hydrophobic precursors from aggregation and guide them through the mitochondrial intermembrane space.</text>
</comment>
<evidence type="ECO:0000256" key="1">
    <source>
        <dbReference type="ARBA" id="ARBA00022448"/>
    </source>
</evidence>
<evidence type="ECO:0000256" key="8">
    <source>
        <dbReference type="RuleBase" id="RU367043"/>
    </source>
</evidence>
<dbReference type="Pfam" id="PF02953">
    <property type="entry name" value="zf-Tim10_DDP"/>
    <property type="match status" value="1"/>
</dbReference>
<protein>
    <recommendedName>
        <fullName evidence="8">Mitochondrial import inner membrane translocase subunit</fullName>
    </recommendedName>
</protein>
<proteinExistence type="inferred from homology"/>
<keyword evidence="5 8" id="KW-0811">Translocation</keyword>
<dbReference type="CTD" id="20232713"/>
<keyword evidence="1 8" id="KW-0813">Transport</keyword>
<dbReference type="SUPFAM" id="SSF144122">
    <property type="entry name" value="Tim10-like"/>
    <property type="match status" value="1"/>
</dbReference>
<keyword evidence="4 8" id="KW-0653">Protein transport</keyword>
<evidence type="ECO:0000256" key="5">
    <source>
        <dbReference type="ARBA" id="ARBA00023010"/>
    </source>
</evidence>
<dbReference type="GO" id="GO:0046872">
    <property type="term" value="F:metal ion binding"/>
    <property type="evidence" value="ECO:0007669"/>
    <property type="project" value="UniProtKB-KW"/>
</dbReference>
<evidence type="ECO:0000256" key="2">
    <source>
        <dbReference type="ARBA" id="ARBA00022723"/>
    </source>
</evidence>
<dbReference type="GO" id="GO:0005743">
    <property type="term" value="C:mitochondrial inner membrane"/>
    <property type="evidence" value="ECO:0007669"/>
    <property type="project" value="UniProtKB-SubCell"/>
</dbReference>
<dbReference type="InterPro" id="IPR004217">
    <property type="entry name" value="Tim10-like"/>
</dbReference>
<evidence type="ECO:0000259" key="9">
    <source>
        <dbReference type="Pfam" id="PF02953"/>
    </source>
</evidence>
<feature type="domain" description="Tim10-like" evidence="9">
    <location>
        <begin position="2"/>
        <end position="56"/>
    </location>
</feature>